<gene>
    <name evidence="17 19" type="primary">dinB</name>
    <name evidence="19" type="ORF">GR138_25845</name>
</gene>
<dbReference type="FunFam" id="3.30.1490.100:FF:000004">
    <property type="entry name" value="DNA polymerase IV"/>
    <property type="match status" value="1"/>
</dbReference>
<dbReference type="CDD" id="cd03586">
    <property type="entry name" value="PolY_Pol_IV_kappa"/>
    <property type="match status" value="1"/>
</dbReference>
<evidence type="ECO:0000256" key="1">
    <source>
        <dbReference type="ARBA" id="ARBA00004496"/>
    </source>
</evidence>
<dbReference type="PANTHER" id="PTHR11076">
    <property type="entry name" value="DNA REPAIR POLYMERASE UMUC / TRANSFERASE FAMILY MEMBER"/>
    <property type="match status" value="1"/>
</dbReference>
<evidence type="ECO:0000259" key="18">
    <source>
        <dbReference type="PROSITE" id="PS50173"/>
    </source>
</evidence>
<reference evidence="19 20" key="1">
    <citation type="submission" date="2019-12" db="EMBL/GenBank/DDBJ databases">
        <title>Shinella kummerowiae sp. nov., a symbiotic bacterium isolated from root nodules of the herbal legume Kummerowia stipulacea.</title>
        <authorList>
            <person name="Gao J."/>
        </authorList>
    </citation>
    <scope>NUCLEOTIDE SEQUENCE [LARGE SCALE GENOMIC DNA]</scope>
    <source>
        <strain evidence="19 20">CCBAU 25048</strain>
    </source>
</reference>
<dbReference type="Gene3D" id="3.40.1170.60">
    <property type="match status" value="1"/>
</dbReference>
<keyword evidence="11 17" id="KW-0460">Magnesium</keyword>
<evidence type="ECO:0000256" key="10">
    <source>
        <dbReference type="ARBA" id="ARBA00022763"/>
    </source>
</evidence>
<dbReference type="Gene3D" id="3.30.1490.100">
    <property type="entry name" value="DNA polymerase, Y-family, little finger domain"/>
    <property type="match status" value="1"/>
</dbReference>
<feature type="site" description="Substrate discrimination" evidence="17">
    <location>
        <position position="23"/>
    </location>
</feature>
<dbReference type="InterPro" id="IPR043128">
    <property type="entry name" value="Rev_trsase/Diguanyl_cyclase"/>
</dbReference>
<dbReference type="Gene3D" id="1.10.150.20">
    <property type="entry name" value="5' to 3' exonuclease, C-terminal subdomain"/>
    <property type="match status" value="1"/>
</dbReference>
<dbReference type="SUPFAM" id="SSF100879">
    <property type="entry name" value="Lesion bypass DNA polymerase (Y-family), little finger domain"/>
    <property type="match status" value="1"/>
</dbReference>
<dbReference type="PANTHER" id="PTHR11076:SF33">
    <property type="entry name" value="DNA POLYMERASE KAPPA"/>
    <property type="match status" value="1"/>
</dbReference>
<dbReference type="HAMAP" id="MF_01113">
    <property type="entry name" value="DNApol_IV"/>
    <property type="match status" value="1"/>
</dbReference>
<dbReference type="GO" id="GO:0042276">
    <property type="term" value="P:error-prone translesion synthesis"/>
    <property type="evidence" value="ECO:0007669"/>
    <property type="project" value="TreeGrafter"/>
</dbReference>
<keyword evidence="4 17" id="KW-0515">Mutator protein</keyword>
<keyword evidence="8 17" id="KW-0235">DNA replication</keyword>
<dbReference type="FunFam" id="3.40.1170.60:FF:000001">
    <property type="entry name" value="DNA polymerase IV"/>
    <property type="match status" value="1"/>
</dbReference>
<evidence type="ECO:0000256" key="4">
    <source>
        <dbReference type="ARBA" id="ARBA00022457"/>
    </source>
</evidence>
<feature type="binding site" evidence="17">
    <location>
        <position position="112"/>
    </location>
    <ligand>
        <name>Mg(2+)</name>
        <dbReference type="ChEBI" id="CHEBI:18420"/>
    </ligand>
</feature>
<evidence type="ECO:0000256" key="13">
    <source>
        <dbReference type="ARBA" id="ARBA00023125"/>
    </source>
</evidence>
<dbReference type="InterPro" id="IPR022880">
    <property type="entry name" value="DNApol_IV"/>
</dbReference>
<evidence type="ECO:0000313" key="20">
    <source>
        <dbReference type="Proteomes" id="UP000435802"/>
    </source>
</evidence>
<dbReference type="InterPro" id="IPR017961">
    <property type="entry name" value="DNA_pol_Y-fam_little_finger"/>
</dbReference>
<keyword evidence="10 17" id="KW-0227">DNA damage</keyword>
<keyword evidence="7 17" id="KW-0548">Nucleotidyltransferase</keyword>
<organism evidence="19 20">
    <name type="scientific">Shinella kummerowiae</name>
    <dbReference type="NCBI Taxonomy" id="417745"/>
    <lineage>
        <taxon>Bacteria</taxon>
        <taxon>Pseudomonadati</taxon>
        <taxon>Pseudomonadota</taxon>
        <taxon>Alphaproteobacteria</taxon>
        <taxon>Hyphomicrobiales</taxon>
        <taxon>Rhizobiaceae</taxon>
        <taxon>Shinella</taxon>
    </lineage>
</organism>
<dbReference type="InterPro" id="IPR053848">
    <property type="entry name" value="IMS_HHH_1"/>
</dbReference>
<evidence type="ECO:0000256" key="16">
    <source>
        <dbReference type="ARBA" id="ARBA00049244"/>
    </source>
</evidence>
<dbReference type="OrthoDB" id="9808813at2"/>
<comment type="caution">
    <text evidence="19">The sequence shown here is derived from an EMBL/GenBank/DDBJ whole genome shotgun (WGS) entry which is preliminary data.</text>
</comment>
<dbReference type="InterPro" id="IPR036775">
    <property type="entry name" value="DNA_pol_Y-fam_lit_finger_sf"/>
</dbReference>
<comment type="function">
    <text evidence="15 17">Poorly processive, error-prone DNA polymerase involved in untargeted mutagenesis. Copies undamaged DNA at stalled replication forks, which arise in vivo from mismatched or misaligned primer ends. These misaligned primers can be extended by PolIV. Exhibits no 3'-5' exonuclease (proofreading) activity. May be involved in translesional synthesis, in conjunction with the beta clamp from PolIII.</text>
</comment>
<dbReference type="GO" id="GO:0003684">
    <property type="term" value="F:damaged DNA binding"/>
    <property type="evidence" value="ECO:0007669"/>
    <property type="project" value="InterPro"/>
</dbReference>
<evidence type="ECO:0000256" key="2">
    <source>
        <dbReference type="ARBA" id="ARBA00010945"/>
    </source>
</evidence>
<evidence type="ECO:0000256" key="6">
    <source>
        <dbReference type="ARBA" id="ARBA00022679"/>
    </source>
</evidence>
<dbReference type="GO" id="GO:0005829">
    <property type="term" value="C:cytosol"/>
    <property type="evidence" value="ECO:0007669"/>
    <property type="project" value="TreeGrafter"/>
</dbReference>
<comment type="similarity">
    <text evidence="2 17">Belongs to the DNA polymerase type-Y family.</text>
</comment>
<feature type="domain" description="UmuC" evidence="18">
    <location>
        <begin position="14"/>
        <end position="194"/>
    </location>
</feature>
<evidence type="ECO:0000256" key="7">
    <source>
        <dbReference type="ARBA" id="ARBA00022695"/>
    </source>
</evidence>
<name>A0A6N8SHS6_9HYPH</name>
<comment type="cofactor">
    <cofactor evidence="17">
        <name>Mg(2+)</name>
        <dbReference type="ChEBI" id="CHEBI:18420"/>
    </cofactor>
    <text evidence="17">Binds 2 magnesium ions per subunit.</text>
</comment>
<dbReference type="GO" id="GO:0006261">
    <property type="term" value="P:DNA-templated DNA replication"/>
    <property type="evidence" value="ECO:0007669"/>
    <property type="project" value="UniProtKB-UniRule"/>
</dbReference>
<dbReference type="GO" id="GO:0009432">
    <property type="term" value="P:SOS response"/>
    <property type="evidence" value="ECO:0007669"/>
    <property type="project" value="UniProtKB-ARBA"/>
</dbReference>
<dbReference type="InterPro" id="IPR050116">
    <property type="entry name" value="DNA_polymerase-Y"/>
</dbReference>
<keyword evidence="6 17" id="KW-0808">Transferase</keyword>
<dbReference type="AlphaFoldDB" id="A0A6N8SHS6"/>
<dbReference type="EC" id="2.7.7.7" evidence="17"/>
<proteinExistence type="inferred from homology"/>
<dbReference type="NCBIfam" id="NF002677">
    <property type="entry name" value="PRK02406.1"/>
    <property type="match status" value="1"/>
</dbReference>
<dbReference type="Pfam" id="PF21999">
    <property type="entry name" value="IMS_HHH_1"/>
    <property type="match status" value="1"/>
</dbReference>
<evidence type="ECO:0000256" key="15">
    <source>
        <dbReference type="ARBA" id="ARBA00025589"/>
    </source>
</evidence>
<evidence type="ECO:0000256" key="14">
    <source>
        <dbReference type="ARBA" id="ARBA00023204"/>
    </source>
</evidence>
<keyword evidence="12 17" id="KW-0239">DNA-directed DNA polymerase</keyword>
<evidence type="ECO:0000256" key="17">
    <source>
        <dbReference type="HAMAP-Rule" id="MF_01113"/>
    </source>
</evidence>
<evidence type="ECO:0000256" key="3">
    <source>
        <dbReference type="ARBA" id="ARBA00011245"/>
    </source>
</evidence>
<dbReference type="Proteomes" id="UP000435802">
    <property type="component" value="Unassembled WGS sequence"/>
</dbReference>
<keyword evidence="13 17" id="KW-0238">DNA-binding</keyword>
<sequence length="365" mass="40068">MEQKPDPEERVRRIIHVDMDAFYASVEQRDNPELRGKPVAVGFPGPRGVLTTASYEARVFGVRSAMPSVTAARQCPGLIFVKPRFDAYRAVSAQIHAIFEEYTDLIEPLSLDEAYLDVTDNKQRIPIATEVATLIRARIKDVTGLNASAGISYCKFLAKMASDLNKPNGQAVITPKNGPAFVEGLAVKKFHGIGPATSEKMKQLGILTGADLKAKSLAYLQEHFGKSGAWYYNISRGIDDRPVRPDRVRKSVGAEDTFMTDIFDLDAARSEISPLVDKVWRHCEAKDLHGRSVILKVKYADFQIITRSRTAAAPFGSTGEIVATVHALLDPLFPTAKGIRLLGITMSSFGDETASGPTDQLQFEL</sequence>
<evidence type="ECO:0000256" key="8">
    <source>
        <dbReference type="ARBA" id="ARBA00022705"/>
    </source>
</evidence>
<dbReference type="Gene3D" id="3.30.70.270">
    <property type="match status" value="1"/>
</dbReference>
<comment type="subunit">
    <text evidence="3 17">Monomer.</text>
</comment>
<keyword evidence="20" id="KW-1185">Reference proteome</keyword>
<dbReference type="InterPro" id="IPR043502">
    <property type="entry name" value="DNA/RNA_pol_sf"/>
</dbReference>
<feature type="binding site" evidence="17">
    <location>
        <position position="18"/>
    </location>
    <ligand>
        <name>Mg(2+)</name>
        <dbReference type="ChEBI" id="CHEBI:18420"/>
    </ligand>
</feature>
<dbReference type="FunFam" id="1.10.150.20:FF:000019">
    <property type="entry name" value="DNA polymerase IV"/>
    <property type="match status" value="1"/>
</dbReference>
<dbReference type="Pfam" id="PF11799">
    <property type="entry name" value="IMS_C"/>
    <property type="match status" value="1"/>
</dbReference>
<evidence type="ECO:0000256" key="11">
    <source>
        <dbReference type="ARBA" id="ARBA00022842"/>
    </source>
</evidence>
<dbReference type="GO" id="GO:0006281">
    <property type="term" value="P:DNA repair"/>
    <property type="evidence" value="ECO:0007669"/>
    <property type="project" value="UniProtKB-UniRule"/>
</dbReference>
<dbReference type="GO" id="GO:0003887">
    <property type="term" value="F:DNA-directed DNA polymerase activity"/>
    <property type="evidence" value="ECO:0007669"/>
    <property type="project" value="UniProtKB-UniRule"/>
</dbReference>
<comment type="catalytic activity">
    <reaction evidence="16 17">
        <text>DNA(n) + a 2'-deoxyribonucleoside 5'-triphosphate = DNA(n+1) + diphosphate</text>
        <dbReference type="Rhea" id="RHEA:22508"/>
        <dbReference type="Rhea" id="RHEA-COMP:17339"/>
        <dbReference type="Rhea" id="RHEA-COMP:17340"/>
        <dbReference type="ChEBI" id="CHEBI:33019"/>
        <dbReference type="ChEBI" id="CHEBI:61560"/>
        <dbReference type="ChEBI" id="CHEBI:173112"/>
        <dbReference type="EC" id="2.7.7.7"/>
    </reaction>
</comment>
<comment type="subcellular location">
    <subcellularLocation>
        <location evidence="1 17">Cytoplasm</location>
    </subcellularLocation>
</comment>
<dbReference type="PROSITE" id="PS50173">
    <property type="entry name" value="UMUC"/>
    <property type="match status" value="1"/>
</dbReference>
<keyword evidence="14 17" id="KW-0234">DNA repair</keyword>
<evidence type="ECO:0000256" key="9">
    <source>
        <dbReference type="ARBA" id="ARBA00022723"/>
    </source>
</evidence>
<protein>
    <recommendedName>
        <fullName evidence="17">DNA polymerase IV</fullName>
        <shortName evidence="17">Pol IV</shortName>
        <ecNumber evidence="17">2.7.7.7</ecNumber>
    </recommendedName>
</protein>
<keyword evidence="5 17" id="KW-0963">Cytoplasm</keyword>
<accession>A0A6N8SHS6</accession>
<feature type="active site" evidence="17">
    <location>
        <position position="113"/>
    </location>
</feature>
<keyword evidence="9 17" id="KW-0479">Metal-binding</keyword>
<evidence type="ECO:0000256" key="5">
    <source>
        <dbReference type="ARBA" id="ARBA00022490"/>
    </source>
</evidence>
<dbReference type="EMBL" id="WUMK01000011">
    <property type="protein sequence ID" value="MXN48634.1"/>
    <property type="molecule type" value="Genomic_DNA"/>
</dbReference>
<evidence type="ECO:0000256" key="12">
    <source>
        <dbReference type="ARBA" id="ARBA00022932"/>
    </source>
</evidence>
<dbReference type="GO" id="GO:0000287">
    <property type="term" value="F:magnesium ion binding"/>
    <property type="evidence" value="ECO:0007669"/>
    <property type="project" value="UniProtKB-UniRule"/>
</dbReference>
<evidence type="ECO:0000313" key="19">
    <source>
        <dbReference type="EMBL" id="MXN48634.1"/>
    </source>
</evidence>
<dbReference type="Pfam" id="PF00817">
    <property type="entry name" value="IMS"/>
    <property type="match status" value="1"/>
</dbReference>
<dbReference type="SUPFAM" id="SSF56672">
    <property type="entry name" value="DNA/RNA polymerases"/>
    <property type="match status" value="1"/>
</dbReference>
<dbReference type="InterPro" id="IPR001126">
    <property type="entry name" value="UmuC"/>
</dbReference>